<dbReference type="Pfam" id="PF08241">
    <property type="entry name" value="Methyltransf_11"/>
    <property type="match status" value="1"/>
</dbReference>
<proteinExistence type="predicted"/>
<evidence type="ECO:0000256" key="2">
    <source>
        <dbReference type="ARBA" id="ARBA00022679"/>
    </source>
</evidence>
<dbReference type="Proteomes" id="UP001257739">
    <property type="component" value="Unassembled WGS sequence"/>
</dbReference>
<dbReference type="EMBL" id="JAVDWH010000001">
    <property type="protein sequence ID" value="MDR7085706.1"/>
    <property type="molecule type" value="Genomic_DNA"/>
</dbReference>
<evidence type="ECO:0000256" key="1">
    <source>
        <dbReference type="ARBA" id="ARBA00022603"/>
    </source>
</evidence>
<comment type="caution">
    <text evidence="5">The sequence shown here is derived from an EMBL/GenBank/DDBJ whole genome shotgun (WGS) entry which is preliminary data.</text>
</comment>
<evidence type="ECO:0000256" key="3">
    <source>
        <dbReference type="ARBA" id="ARBA00022691"/>
    </source>
</evidence>
<dbReference type="InterPro" id="IPR029063">
    <property type="entry name" value="SAM-dependent_MTases_sf"/>
</dbReference>
<dbReference type="InterPro" id="IPR013216">
    <property type="entry name" value="Methyltransf_11"/>
</dbReference>
<organism evidence="5 6">
    <name type="scientific">Aeromicrobium panaciterrae</name>
    <dbReference type="NCBI Taxonomy" id="363861"/>
    <lineage>
        <taxon>Bacteria</taxon>
        <taxon>Bacillati</taxon>
        <taxon>Actinomycetota</taxon>
        <taxon>Actinomycetes</taxon>
        <taxon>Propionibacteriales</taxon>
        <taxon>Nocardioidaceae</taxon>
        <taxon>Aeromicrobium</taxon>
    </lineage>
</organism>
<dbReference type="Gene3D" id="3.40.50.150">
    <property type="entry name" value="Vaccinia Virus protein VP39"/>
    <property type="match status" value="1"/>
</dbReference>
<reference evidence="5 6" key="1">
    <citation type="submission" date="2023-07" db="EMBL/GenBank/DDBJ databases">
        <title>Sorghum-associated microbial communities from plants grown in Nebraska, USA.</title>
        <authorList>
            <person name="Schachtman D."/>
        </authorList>
    </citation>
    <scope>NUCLEOTIDE SEQUENCE [LARGE SCALE GENOMIC DNA]</scope>
    <source>
        <strain evidence="5 6">BE248</strain>
    </source>
</reference>
<name>A0ABU1UKL3_9ACTN</name>
<dbReference type="GO" id="GO:0008168">
    <property type="term" value="F:methyltransferase activity"/>
    <property type="evidence" value="ECO:0007669"/>
    <property type="project" value="UniProtKB-KW"/>
</dbReference>
<dbReference type="PANTHER" id="PTHR43464:SF19">
    <property type="entry name" value="UBIQUINONE BIOSYNTHESIS O-METHYLTRANSFERASE, MITOCHONDRIAL"/>
    <property type="match status" value="1"/>
</dbReference>
<keyword evidence="2" id="KW-0808">Transferase</keyword>
<keyword evidence="3" id="KW-0949">S-adenosyl-L-methionine</keyword>
<dbReference type="PANTHER" id="PTHR43464">
    <property type="entry name" value="METHYLTRANSFERASE"/>
    <property type="match status" value="1"/>
</dbReference>
<dbReference type="GO" id="GO:0032259">
    <property type="term" value="P:methylation"/>
    <property type="evidence" value="ECO:0007669"/>
    <property type="project" value="UniProtKB-KW"/>
</dbReference>
<evidence type="ECO:0000313" key="6">
    <source>
        <dbReference type="Proteomes" id="UP001257739"/>
    </source>
</evidence>
<evidence type="ECO:0000313" key="5">
    <source>
        <dbReference type="EMBL" id="MDR7085706.1"/>
    </source>
</evidence>
<gene>
    <name evidence="5" type="ORF">J2X11_000545</name>
</gene>
<feature type="domain" description="Methyltransferase type 11" evidence="4">
    <location>
        <begin position="68"/>
        <end position="147"/>
    </location>
</feature>
<keyword evidence="6" id="KW-1185">Reference proteome</keyword>
<protein>
    <submittedName>
        <fullName evidence="5">SAM-dependent methyltransferase</fullName>
    </submittedName>
</protein>
<sequence length="252" mass="28457">MSDDFTPDSNIARLYPEATVGGYSHIDGQVEFYTRINALLDETSSVLDFGAGRGWWTVEPVAPMARRLRWFQGRVSFVAGIDVDDAVLTNPSLDEAKVVGIGEPIPFKDETFDVVVADYVLEHVDHADVAQVSAEIMRVLRPGGWFAARTPNKWGFIGIAARAVPNSLHTKVLKVVQPKRKVEDVFPTRYAMNTRKQLRRAFPGQEVIVYGHTGEPAYFGRNMFVWRFVDVLVRFIPRRLSPTIHVFVRKPL</sequence>
<evidence type="ECO:0000259" key="4">
    <source>
        <dbReference type="Pfam" id="PF08241"/>
    </source>
</evidence>
<dbReference type="CDD" id="cd02440">
    <property type="entry name" value="AdoMet_MTases"/>
    <property type="match status" value="1"/>
</dbReference>
<accession>A0ABU1UKL3</accession>
<dbReference type="SUPFAM" id="SSF53335">
    <property type="entry name" value="S-adenosyl-L-methionine-dependent methyltransferases"/>
    <property type="match status" value="1"/>
</dbReference>
<dbReference type="RefSeq" id="WP_309966524.1">
    <property type="nucleotide sequence ID" value="NZ_JAVDWH010000001.1"/>
</dbReference>
<keyword evidence="1 5" id="KW-0489">Methyltransferase</keyword>